<organism evidence="1 2">
    <name type="scientific">Carya illinoinensis</name>
    <name type="common">Pecan</name>
    <dbReference type="NCBI Taxonomy" id="32201"/>
    <lineage>
        <taxon>Eukaryota</taxon>
        <taxon>Viridiplantae</taxon>
        <taxon>Streptophyta</taxon>
        <taxon>Embryophyta</taxon>
        <taxon>Tracheophyta</taxon>
        <taxon>Spermatophyta</taxon>
        <taxon>Magnoliopsida</taxon>
        <taxon>eudicotyledons</taxon>
        <taxon>Gunneridae</taxon>
        <taxon>Pentapetalae</taxon>
        <taxon>rosids</taxon>
        <taxon>fabids</taxon>
        <taxon>Fagales</taxon>
        <taxon>Juglandaceae</taxon>
        <taxon>Carya</taxon>
    </lineage>
</organism>
<dbReference type="EMBL" id="CM031839">
    <property type="protein sequence ID" value="KAG6675610.1"/>
    <property type="molecule type" value="Genomic_DNA"/>
</dbReference>
<gene>
    <name evidence="1" type="ORF">I3842_15G112100</name>
</gene>
<dbReference type="Proteomes" id="UP000811246">
    <property type="component" value="Chromosome 15"/>
</dbReference>
<dbReference type="AlphaFoldDB" id="A0A922DB97"/>
<reference evidence="1" key="1">
    <citation type="submission" date="2021-01" db="EMBL/GenBank/DDBJ databases">
        <authorList>
            <person name="Lovell J.T."/>
            <person name="Bentley N."/>
            <person name="Bhattarai G."/>
            <person name="Jenkins J.W."/>
            <person name="Sreedasyam A."/>
            <person name="Alarcon Y."/>
            <person name="Bock C."/>
            <person name="Boston L."/>
            <person name="Carlson J."/>
            <person name="Cervantes K."/>
            <person name="Clermont K."/>
            <person name="Krom N."/>
            <person name="Kubenka K."/>
            <person name="Mamidi S."/>
            <person name="Mattison C."/>
            <person name="Monteros M."/>
            <person name="Pisani C."/>
            <person name="Plott C."/>
            <person name="Rajasekar S."/>
            <person name="Rhein H.S."/>
            <person name="Rohla C."/>
            <person name="Song M."/>
            <person name="Hilaire R.S."/>
            <person name="Shu S."/>
            <person name="Wells L."/>
            <person name="Wang X."/>
            <person name="Webber J."/>
            <person name="Heerema R.J."/>
            <person name="Klein P."/>
            <person name="Conner P."/>
            <person name="Grauke L."/>
            <person name="Grimwood J."/>
            <person name="Schmutz J."/>
            <person name="Randall J.J."/>
        </authorList>
    </citation>
    <scope>NUCLEOTIDE SEQUENCE</scope>
    <source>
        <tissue evidence="1">Leaf</tissue>
    </source>
</reference>
<accession>A0A922DB97</accession>
<evidence type="ECO:0000313" key="2">
    <source>
        <dbReference type="Proteomes" id="UP000811246"/>
    </source>
</evidence>
<protein>
    <submittedName>
        <fullName evidence="1">Uncharacterized protein</fullName>
    </submittedName>
</protein>
<proteinExistence type="predicted"/>
<sequence length="178" mass="20365">MPFTLPSISPFLFHFKLELPLSPISKPPFHLSSFVFHLPYSKSTTRNLRRRTFEAESPPFPLEINTPNRKLCLSLRSSASAFEAERHQSSASPFDAVSLPKTLTKALHFSLPFPSFSFKFSLVQDIYDVQWRNFRGNLPVLTVLFGIFTLVANKSRAYFGLRERGISIVWQSQQVQVV</sequence>
<comment type="caution">
    <text evidence="1">The sequence shown here is derived from an EMBL/GenBank/DDBJ whole genome shotgun (WGS) entry which is preliminary data.</text>
</comment>
<name>A0A922DB97_CARIL</name>
<evidence type="ECO:0000313" key="1">
    <source>
        <dbReference type="EMBL" id="KAG6675610.1"/>
    </source>
</evidence>